<dbReference type="PANTHER" id="PTHR43540">
    <property type="entry name" value="PEROXYUREIDOACRYLATE/UREIDOACRYLATE AMIDOHYDROLASE-RELATED"/>
    <property type="match status" value="1"/>
</dbReference>
<organism evidence="3">
    <name type="scientific">Leifsonia sp. NPDC080035</name>
    <dbReference type="NCBI Taxonomy" id="3143936"/>
    <lineage>
        <taxon>Bacteria</taxon>
        <taxon>Bacillati</taxon>
        <taxon>Actinomycetota</taxon>
        <taxon>Actinomycetes</taxon>
        <taxon>Micrococcales</taxon>
        <taxon>Microbacteriaceae</taxon>
        <taxon>Leifsonia</taxon>
    </lineage>
</organism>
<sequence>MMERMGYGLILVDVQRDMLEGEDAVAGAAELQETLRSLLEAARDAGAPIVHVKNDGRPGDPDEPGTPGWELVFRPLPGEPIVRKDAPNTFESNPALADVLRAMGVDALVVAGFQSEHCVQATAVGALERGFDVVVPAGAHATYDDDAPAAAIVERVELDLAAAGVEIVELDEVRFR</sequence>
<proteinExistence type="predicted"/>
<dbReference type="InterPro" id="IPR050272">
    <property type="entry name" value="Isochorismatase-like_hydrls"/>
</dbReference>
<gene>
    <name evidence="3" type="ORF">AAME72_14580</name>
</gene>
<keyword evidence="1" id="KW-0378">Hydrolase</keyword>
<evidence type="ECO:0000256" key="1">
    <source>
        <dbReference type="ARBA" id="ARBA00022801"/>
    </source>
</evidence>
<dbReference type="EMBL" id="CP157390">
    <property type="protein sequence ID" value="XBM47302.1"/>
    <property type="molecule type" value="Genomic_DNA"/>
</dbReference>
<evidence type="ECO:0000313" key="3">
    <source>
        <dbReference type="EMBL" id="XBM47302.1"/>
    </source>
</evidence>
<evidence type="ECO:0000259" key="2">
    <source>
        <dbReference type="Pfam" id="PF00857"/>
    </source>
</evidence>
<dbReference type="InterPro" id="IPR000868">
    <property type="entry name" value="Isochorismatase-like_dom"/>
</dbReference>
<dbReference type="InterPro" id="IPR036380">
    <property type="entry name" value="Isochorismatase-like_sf"/>
</dbReference>
<protein>
    <submittedName>
        <fullName evidence="3">Isochorismatase family protein</fullName>
    </submittedName>
</protein>
<accession>A0AAU7G7W1</accession>
<dbReference type="AlphaFoldDB" id="A0AAU7G7W1"/>
<dbReference type="SUPFAM" id="SSF52499">
    <property type="entry name" value="Isochorismatase-like hydrolases"/>
    <property type="match status" value="1"/>
</dbReference>
<dbReference type="Gene3D" id="3.40.50.850">
    <property type="entry name" value="Isochorismatase-like"/>
    <property type="match status" value="1"/>
</dbReference>
<dbReference type="Pfam" id="PF00857">
    <property type="entry name" value="Isochorismatase"/>
    <property type="match status" value="1"/>
</dbReference>
<dbReference type="GO" id="GO:0016787">
    <property type="term" value="F:hydrolase activity"/>
    <property type="evidence" value="ECO:0007669"/>
    <property type="project" value="UniProtKB-KW"/>
</dbReference>
<dbReference type="RefSeq" id="WP_348787275.1">
    <property type="nucleotide sequence ID" value="NZ_CP157390.1"/>
</dbReference>
<name>A0AAU7G7W1_9MICO</name>
<feature type="domain" description="Isochorismatase-like" evidence="2">
    <location>
        <begin position="9"/>
        <end position="154"/>
    </location>
</feature>
<reference evidence="3" key="1">
    <citation type="submission" date="2024-05" db="EMBL/GenBank/DDBJ databases">
        <title>The Natural Products Discovery Center: Release of the First 8490 Sequenced Strains for Exploring Actinobacteria Biosynthetic Diversity.</title>
        <authorList>
            <person name="Kalkreuter E."/>
            <person name="Kautsar S.A."/>
            <person name="Yang D."/>
            <person name="Bader C.D."/>
            <person name="Teijaro C.N."/>
            <person name="Fluegel L."/>
            <person name="Davis C.M."/>
            <person name="Simpson J.R."/>
            <person name="Lauterbach L."/>
            <person name="Steele A.D."/>
            <person name="Gui C."/>
            <person name="Meng S."/>
            <person name="Li G."/>
            <person name="Viehrig K."/>
            <person name="Ye F."/>
            <person name="Su P."/>
            <person name="Kiefer A.F."/>
            <person name="Nichols A."/>
            <person name="Cepeda A.J."/>
            <person name="Yan W."/>
            <person name="Fan B."/>
            <person name="Jiang Y."/>
            <person name="Adhikari A."/>
            <person name="Zheng C.-J."/>
            <person name="Schuster L."/>
            <person name="Cowan T.M."/>
            <person name="Smanski M.J."/>
            <person name="Chevrette M.G."/>
            <person name="de Carvalho L.P.S."/>
            <person name="Shen B."/>
        </authorList>
    </citation>
    <scope>NUCLEOTIDE SEQUENCE</scope>
    <source>
        <strain evidence="3">NPDC080035</strain>
    </source>
</reference>
<dbReference type="PANTHER" id="PTHR43540:SF1">
    <property type="entry name" value="ISOCHORISMATASE HYDROLASE"/>
    <property type="match status" value="1"/>
</dbReference>